<dbReference type="SMART" id="SM00421">
    <property type="entry name" value="HTH_LUXR"/>
    <property type="match status" value="1"/>
</dbReference>
<dbReference type="PROSITE" id="PS00622">
    <property type="entry name" value="HTH_LUXR_1"/>
    <property type="match status" value="1"/>
</dbReference>
<sequence>MTKNLSNGARVFLVDDHPAMLDGLTLLLACENYVIIGVATNQQEALQGIDSCEADIALIDLSLCGESGLRIIPLMVERNIPVLVFSMHEDAATQKRAMDCGARGYVSKRETSTVLLDAVRQILGGNEYFSPRVAANQFSREPISNDSMAFNSFSEQETLILTLLSQGESNSEIAEALGISVRTVETYCTRIAAKLKLDGMKALRKYAINEY</sequence>
<dbReference type="Pfam" id="PF00072">
    <property type="entry name" value="Response_reg"/>
    <property type="match status" value="1"/>
</dbReference>
<dbReference type="PANTHER" id="PTHR43214:SF43">
    <property type="entry name" value="TWO-COMPONENT RESPONSE REGULATOR"/>
    <property type="match status" value="1"/>
</dbReference>
<dbReference type="InterPro" id="IPR016032">
    <property type="entry name" value="Sig_transdc_resp-reg_C-effctor"/>
</dbReference>
<dbReference type="Proteomes" id="UP000199053">
    <property type="component" value="Unassembled WGS sequence"/>
</dbReference>
<evidence type="ECO:0000256" key="3">
    <source>
        <dbReference type="PROSITE-ProRule" id="PRU00169"/>
    </source>
</evidence>
<accession>A0A1G9JK85</accession>
<keyword evidence="2" id="KW-0238">DNA-binding</keyword>
<feature type="domain" description="HTH luxR-type" evidence="4">
    <location>
        <begin position="146"/>
        <end position="211"/>
    </location>
</feature>
<dbReference type="STRING" id="246191.SAMN05660337_2836"/>
<dbReference type="AlphaFoldDB" id="A0A1G9JK85"/>
<dbReference type="OrthoDB" id="5396209at2"/>
<dbReference type="InterPro" id="IPR039420">
    <property type="entry name" value="WalR-like"/>
</dbReference>
<dbReference type="InterPro" id="IPR000792">
    <property type="entry name" value="Tscrpt_reg_LuxR_C"/>
</dbReference>
<dbReference type="Gene3D" id="3.40.50.2300">
    <property type="match status" value="1"/>
</dbReference>
<dbReference type="PANTHER" id="PTHR43214">
    <property type="entry name" value="TWO-COMPONENT RESPONSE REGULATOR"/>
    <property type="match status" value="1"/>
</dbReference>
<dbReference type="SUPFAM" id="SSF46894">
    <property type="entry name" value="C-terminal effector domain of the bipartite response regulators"/>
    <property type="match status" value="1"/>
</dbReference>
<dbReference type="GO" id="GO:0000160">
    <property type="term" value="P:phosphorelay signal transduction system"/>
    <property type="evidence" value="ECO:0007669"/>
    <property type="project" value="InterPro"/>
</dbReference>
<dbReference type="EMBL" id="FNGA01000004">
    <property type="protein sequence ID" value="SDL37908.1"/>
    <property type="molecule type" value="Genomic_DNA"/>
</dbReference>
<dbReference type="CDD" id="cd17535">
    <property type="entry name" value="REC_NarL-like"/>
    <property type="match status" value="1"/>
</dbReference>
<gene>
    <name evidence="6" type="ORF">SAMN05660337_2836</name>
</gene>
<dbReference type="InterPro" id="IPR011006">
    <property type="entry name" value="CheY-like_superfamily"/>
</dbReference>
<dbReference type="PRINTS" id="PR00038">
    <property type="entry name" value="HTHLUXR"/>
</dbReference>
<dbReference type="Pfam" id="PF00196">
    <property type="entry name" value="GerE"/>
    <property type="match status" value="1"/>
</dbReference>
<dbReference type="RefSeq" id="WP_092162231.1">
    <property type="nucleotide sequence ID" value="NZ_FNGA01000004.1"/>
</dbReference>
<dbReference type="InterPro" id="IPR001789">
    <property type="entry name" value="Sig_transdc_resp-reg_receiver"/>
</dbReference>
<evidence type="ECO:0000256" key="1">
    <source>
        <dbReference type="ARBA" id="ARBA00022553"/>
    </source>
</evidence>
<keyword evidence="1 3" id="KW-0597">Phosphoprotein</keyword>
<dbReference type="PROSITE" id="PS50043">
    <property type="entry name" value="HTH_LUXR_2"/>
    <property type="match status" value="1"/>
</dbReference>
<dbReference type="GO" id="GO:0003677">
    <property type="term" value="F:DNA binding"/>
    <property type="evidence" value="ECO:0007669"/>
    <property type="project" value="UniProtKB-KW"/>
</dbReference>
<protein>
    <submittedName>
        <fullName evidence="6">Two component transcriptional regulator, LuxR family</fullName>
    </submittedName>
</protein>
<name>A0A1G9JK85_9BACT</name>
<evidence type="ECO:0000313" key="7">
    <source>
        <dbReference type="Proteomes" id="UP000199053"/>
    </source>
</evidence>
<evidence type="ECO:0000259" key="5">
    <source>
        <dbReference type="PROSITE" id="PS50110"/>
    </source>
</evidence>
<feature type="domain" description="Response regulatory" evidence="5">
    <location>
        <begin position="10"/>
        <end position="123"/>
    </location>
</feature>
<proteinExistence type="predicted"/>
<organism evidence="6 7">
    <name type="scientific">Maridesulfovibrio ferrireducens</name>
    <dbReference type="NCBI Taxonomy" id="246191"/>
    <lineage>
        <taxon>Bacteria</taxon>
        <taxon>Pseudomonadati</taxon>
        <taxon>Thermodesulfobacteriota</taxon>
        <taxon>Desulfovibrionia</taxon>
        <taxon>Desulfovibrionales</taxon>
        <taxon>Desulfovibrionaceae</taxon>
        <taxon>Maridesulfovibrio</taxon>
    </lineage>
</organism>
<dbReference type="CDD" id="cd06170">
    <property type="entry name" value="LuxR_C_like"/>
    <property type="match status" value="1"/>
</dbReference>
<dbReference type="SMART" id="SM00448">
    <property type="entry name" value="REC"/>
    <property type="match status" value="1"/>
</dbReference>
<evidence type="ECO:0000313" key="6">
    <source>
        <dbReference type="EMBL" id="SDL37908.1"/>
    </source>
</evidence>
<dbReference type="SUPFAM" id="SSF52172">
    <property type="entry name" value="CheY-like"/>
    <property type="match status" value="1"/>
</dbReference>
<dbReference type="InterPro" id="IPR058245">
    <property type="entry name" value="NreC/VraR/RcsB-like_REC"/>
</dbReference>
<evidence type="ECO:0000256" key="2">
    <source>
        <dbReference type="ARBA" id="ARBA00023125"/>
    </source>
</evidence>
<dbReference type="PROSITE" id="PS50110">
    <property type="entry name" value="RESPONSE_REGULATORY"/>
    <property type="match status" value="1"/>
</dbReference>
<reference evidence="7" key="1">
    <citation type="submission" date="2016-10" db="EMBL/GenBank/DDBJ databases">
        <authorList>
            <person name="Varghese N."/>
            <person name="Submissions S."/>
        </authorList>
    </citation>
    <scope>NUCLEOTIDE SEQUENCE [LARGE SCALE GENOMIC DNA]</scope>
    <source>
        <strain evidence="7">DSM 16995</strain>
    </source>
</reference>
<evidence type="ECO:0000259" key="4">
    <source>
        <dbReference type="PROSITE" id="PS50043"/>
    </source>
</evidence>
<dbReference type="GO" id="GO:0006355">
    <property type="term" value="P:regulation of DNA-templated transcription"/>
    <property type="evidence" value="ECO:0007669"/>
    <property type="project" value="InterPro"/>
</dbReference>
<keyword evidence="7" id="KW-1185">Reference proteome</keyword>
<feature type="modified residue" description="4-aspartylphosphate" evidence="3">
    <location>
        <position position="60"/>
    </location>
</feature>